<feature type="domain" description="Glucose-1-phosphate adenylyltransferase/Bifunctional protein GlmU-like C-terminal hexapeptide" evidence="11">
    <location>
        <begin position="307"/>
        <end position="412"/>
    </location>
</feature>
<sequence>MMIHSNSRYVSQITRDTLALILAGGKGSRLCELTQYQAKPAIHFGGKFRVIDFPLSNCINSGIRQIGVMTQYKAYSLIRHLSRGWGHLNRDLGEYVELLPASQQYSPSWYEGTADALYQNIEFIREHSPKYVVVLAGDHIYKMDYGDMLVQHVESGADMTISCIEMPVREAAGSFGVMCVDKHNRITNFHEKPDNPCPLKDKPEYTLASMGNYVFNTEFLIQQLLADAKNPDSQHDFGRDIIPAVIDNNQVLAFRFLSVDGNAAPYWRDVGTLDAFWQANMDLVAVTPELNIYDQDWPIWTHQKQSPPAKFIFNDDDGRRGYAVDSTVSGGCIISGAKISQSLLFSDVHVHSYSSIEQSVVLPQVNIAKNVNIKRAIIDAGCQIPAGMNIGINKADDIARGFRISQNGIVLVTKDMLSSVDYK</sequence>
<evidence type="ECO:0000256" key="4">
    <source>
        <dbReference type="ARBA" id="ARBA00022695"/>
    </source>
</evidence>
<comment type="function">
    <text evidence="9">Involved in the biosynthesis of ADP-glucose, a building block required for the elongation reactions to produce glycogen. Catalyzes the reaction between ATP and alpha-D-glucose 1-phosphate (G1P) to produce pyrophosphate and ADP-Glc.</text>
</comment>
<comment type="catalytic activity">
    <reaction evidence="9">
        <text>alpha-D-glucose 1-phosphate + ATP + H(+) = ADP-alpha-D-glucose + diphosphate</text>
        <dbReference type="Rhea" id="RHEA:12120"/>
        <dbReference type="ChEBI" id="CHEBI:15378"/>
        <dbReference type="ChEBI" id="CHEBI:30616"/>
        <dbReference type="ChEBI" id="CHEBI:33019"/>
        <dbReference type="ChEBI" id="CHEBI:57498"/>
        <dbReference type="ChEBI" id="CHEBI:58601"/>
        <dbReference type="EC" id="2.7.7.27"/>
    </reaction>
</comment>
<dbReference type="SUPFAM" id="SSF51161">
    <property type="entry name" value="Trimeric LpxA-like enzymes"/>
    <property type="match status" value="1"/>
</dbReference>
<dbReference type="InterPro" id="IPR005835">
    <property type="entry name" value="NTP_transferase_dom"/>
</dbReference>
<dbReference type="NCBIfam" id="TIGR02091">
    <property type="entry name" value="glgC"/>
    <property type="match status" value="1"/>
</dbReference>
<keyword evidence="4 9" id="KW-0548">Nucleotidyltransferase</keyword>
<feature type="site" description="Could play a key role in the communication between the regulatory and the substrate sites" evidence="9">
    <location>
        <position position="109"/>
    </location>
</feature>
<dbReference type="Gene3D" id="3.90.550.10">
    <property type="entry name" value="Spore Coat Polysaccharide Biosynthesis Protein SpsA, Chain A"/>
    <property type="match status" value="1"/>
</dbReference>
<dbReference type="EC" id="2.7.7.27" evidence="9"/>
<dbReference type="InterPro" id="IPR005836">
    <property type="entry name" value="ADP_Glu_pyroP_CS"/>
</dbReference>
<evidence type="ECO:0000259" key="10">
    <source>
        <dbReference type="Pfam" id="PF00483"/>
    </source>
</evidence>
<evidence type="ECO:0000256" key="9">
    <source>
        <dbReference type="HAMAP-Rule" id="MF_00624"/>
    </source>
</evidence>
<dbReference type="CDD" id="cd04651">
    <property type="entry name" value="LbH_G1P_AT_C"/>
    <property type="match status" value="1"/>
</dbReference>
<evidence type="ECO:0000256" key="2">
    <source>
        <dbReference type="ARBA" id="ARBA00022600"/>
    </source>
</evidence>
<keyword evidence="6 9" id="KW-0067">ATP-binding</keyword>
<evidence type="ECO:0000256" key="5">
    <source>
        <dbReference type="ARBA" id="ARBA00022741"/>
    </source>
</evidence>
<comment type="similarity">
    <text evidence="1 9">Belongs to the bacterial/plant glucose-1-phosphate adenylyltransferase family.</text>
</comment>
<evidence type="ECO:0000313" key="12">
    <source>
        <dbReference type="EMBL" id="GAC22036.1"/>
    </source>
</evidence>
<keyword evidence="3 9" id="KW-0808">Transferase</keyword>
<accession>K6YDK2</accession>
<dbReference type="InterPro" id="IPR023049">
    <property type="entry name" value="GlgC_bac"/>
</dbReference>
<comment type="pathway">
    <text evidence="9">Glycan biosynthesis; glycogen biosynthesis.</text>
</comment>
<evidence type="ECO:0000256" key="3">
    <source>
        <dbReference type="ARBA" id="ARBA00022679"/>
    </source>
</evidence>
<dbReference type="InterPro" id="IPR011831">
    <property type="entry name" value="ADP-Glc_PPase"/>
</dbReference>
<dbReference type="eggNOG" id="COG0448">
    <property type="taxonomic scope" value="Bacteria"/>
</dbReference>
<dbReference type="STRING" id="493475.GARC_5101"/>
<comment type="subunit">
    <text evidence="9">Homotetramer.</text>
</comment>
<comment type="caution">
    <text evidence="12">The sequence shown here is derived from an EMBL/GenBank/DDBJ whole genome shotgun (WGS) entry which is preliminary data.</text>
</comment>
<organism evidence="12 13">
    <name type="scientific">Paraglaciecola arctica BSs20135</name>
    <dbReference type="NCBI Taxonomy" id="493475"/>
    <lineage>
        <taxon>Bacteria</taxon>
        <taxon>Pseudomonadati</taxon>
        <taxon>Pseudomonadota</taxon>
        <taxon>Gammaproteobacteria</taxon>
        <taxon>Alteromonadales</taxon>
        <taxon>Alteromonadaceae</taxon>
        <taxon>Paraglaciecola</taxon>
    </lineage>
</organism>
<keyword evidence="7 9" id="KW-0320">Glycogen biosynthesis</keyword>
<evidence type="ECO:0000256" key="7">
    <source>
        <dbReference type="ARBA" id="ARBA00023056"/>
    </source>
</evidence>
<evidence type="ECO:0000259" key="11">
    <source>
        <dbReference type="Pfam" id="PF24894"/>
    </source>
</evidence>
<dbReference type="Pfam" id="PF24894">
    <property type="entry name" value="Hexapep_GlmU"/>
    <property type="match status" value="1"/>
</dbReference>
<dbReference type="PROSITE" id="PS00809">
    <property type="entry name" value="ADP_GLC_PYROPHOSPH_2"/>
    <property type="match status" value="1"/>
</dbReference>
<dbReference type="InterPro" id="IPR011004">
    <property type="entry name" value="Trimer_LpxA-like_sf"/>
</dbReference>
<keyword evidence="13" id="KW-1185">Reference proteome</keyword>
<dbReference type="Proteomes" id="UP000006327">
    <property type="component" value="Unassembled WGS sequence"/>
</dbReference>
<dbReference type="EMBL" id="BAEO01000067">
    <property type="protein sequence ID" value="GAC22036.1"/>
    <property type="molecule type" value="Genomic_DNA"/>
</dbReference>
<evidence type="ECO:0000313" key="13">
    <source>
        <dbReference type="Proteomes" id="UP000006327"/>
    </source>
</evidence>
<dbReference type="GO" id="GO:0008878">
    <property type="term" value="F:glucose-1-phosphate adenylyltransferase activity"/>
    <property type="evidence" value="ECO:0007669"/>
    <property type="project" value="UniProtKB-UniRule"/>
</dbReference>
<gene>
    <name evidence="9 12" type="primary">glgC</name>
    <name evidence="12" type="ORF">GARC_5101</name>
</gene>
<dbReference type="GO" id="GO:0005978">
    <property type="term" value="P:glycogen biosynthetic process"/>
    <property type="evidence" value="ECO:0007669"/>
    <property type="project" value="UniProtKB-UniRule"/>
</dbReference>
<dbReference type="AlphaFoldDB" id="K6YDK2"/>
<dbReference type="NCBIfam" id="NF001947">
    <property type="entry name" value="PRK00725.1"/>
    <property type="match status" value="1"/>
</dbReference>
<reference evidence="12 13" key="1">
    <citation type="journal article" date="2017" name="Antonie Van Leeuwenhoek">
        <title>Rhizobium rhizosphaerae sp. nov., a novel species isolated from rice rhizosphere.</title>
        <authorList>
            <person name="Zhao J.J."/>
            <person name="Zhang J."/>
            <person name="Zhang R.J."/>
            <person name="Zhang C.W."/>
            <person name="Yin H.Q."/>
            <person name="Zhang X.X."/>
        </authorList>
    </citation>
    <scope>NUCLEOTIDE SEQUENCE [LARGE SCALE GENOMIC DNA]</scope>
    <source>
        <strain evidence="12 13">BSs20135</strain>
    </source>
</reference>
<dbReference type="InterPro" id="IPR029044">
    <property type="entry name" value="Nucleotide-diphossugar_trans"/>
</dbReference>
<keyword evidence="2 9" id="KW-0321">Glycogen metabolism</keyword>
<dbReference type="UniPathway" id="UPA00164"/>
<name>K6YDK2_9ALTE</name>
<dbReference type="CDD" id="cd02508">
    <property type="entry name" value="ADP_Glucose_PP"/>
    <property type="match status" value="1"/>
</dbReference>
<dbReference type="NCBIfam" id="NF002023">
    <property type="entry name" value="PRK00844.1"/>
    <property type="match status" value="1"/>
</dbReference>
<feature type="site" description="Could play a key role in the communication between the regulatory and the substrate sites" evidence="9">
    <location>
        <position position="71"/>
    </location>
</feature>
<evidence type="ECO:0000256" key="6">
    <source>
        <dbReference type="ARBA" id="ARBA00022840"/>
    </source>
</evidence>
<evidence type="ECO:0000256" key="8">
    <source>
        <dbReference type="ARBA" id="ARBA00023277"/>
    </source>
</evidence>
<dbReference type="Pfam" id="PF00483">
    <property type="entry name" value="NTP_transferase"/>
    <property type="match status" value="1"/>
</dbReference>
<feature type="binding site" evidence="9">
    <location>
        <position position="110"/>
    </location>
    <ligand>
        <name>alpha-D-glucose 1-phosphate</name>
        <dbReference type="ChEBI" id="CHEBI:58601"/>
    </ligand>
</feature>
<feature type="domain" description="Nucleotidyl transferase" evidence="10">
    <location>
        <begin position="19"/>
        <end position="283"/>
    </location>
</feature>
<keyword evidence="8 9" id="KW-0119">Carbohydrate metabolism</keyword>
<dbReference type="GO" id="GO:0005524">
    <property type="term" value="F:ATP binding"/>
    <property type="evidence" value="ECO:0007669"/>
    <property type="project" value="UniProtKB-KW"/>
</dbReference>
<dbReference type="Gene3D" id="2.160.10.10">
    <property type="entry name" value="Hexapeptide repeat proteins"/>
    <property type="match status" value="1"/>
</dbReference>
<dbReference type="PANTHER" id="PTHR43523:SF2">
    <property type="entry name" value="GLUCOSE-1-PHOSPHATE ADENYLYLTRANSFERASE"/>
    <property type="match status" value="1"/>
</dbReference>
<feature type="binding site" evidence="9">
    <location>
        <position position="209"/>
    </location>
    <ligand>
        <name>alpha-D-glucose 1-phosphate</name>
        <dbReference type="ChEBI" id="CHEBI:58601"/>
    </ligand>
</feature>
<dbReference type="SUPFAM" id="SSF53448">
    <property type="entry name" value="Nucleotide-diphospho-sugar transferases"/>
    <property type="match status" value="1"/>
</dbReference>
<feature type="binding site" evidence="9">
    <location>
        <begin position="191"/>
        <end position="192"/>
    </location>
    <ligand>
        <name>alpha-D-glucose 1-phosphate</name>
        <dbReference type="ChEBI" id="CHEBI:58601"/>
    </ligand>
</feature>
<dbReference type="InterPro" id="IPR056818">
    <property type="entry name" value="GlmU/GlgC-like_hexapep"/>
</dbReference>
<evidence type="ECO:0000256" key="1">
    <source>
        <dbReference type="ARBA" id="ARBA00010443"/>
    </source>
</evidence>
<dbReference type="PROSITE" id="PS00810">
    <property type="entry name" value="ADP_GLC_PYROPHOSPH_3"/>
    <property type="match status" value="1"/>
</dbReference>
<keyword evidence="5 9" id="KW-0547">Nucleotide-binding</keyword>
<proteinExistence type="inferred from homology"/>
<protein>
    <recommendedName>
        <fullName evidence="9">Glucose-1-phosphate adenylyltransferase</fullName>
        <ecNumber evidence="9">2.7.7.27</ecNumber>
    </recommendedName>
    <alternativeName>
        <fullName evidence="9">ADP-glucose pyrophosphorylase</fullName>
        <shortName evidence="9">ADPGlc PPase</shortName>
    </alternativeName>
    <alternativeName>
        <fullName evidence="9">ADP-glucose synthase</fullName>
    </alternativeName>
</protein>
<feature type="binding site" evidence="9">
    <location>
        <position position="176"/>
    </location>
    <ligand>
        <name>alpha-D-glucose 1-phosphate</name>
        <dbReference type="ChEBI" id="CHEBI:58601"/>
    </ligand>
</feature>
<dbReference type="HAMAP" id="MF_00624">
    <property type="entry name" value="GlgC"/>
    <property type="match status" value="1"/>
</dbReference>
<dbReference type="PANTHER" id="PTHR43523">
    <property type="entry name" value="GLUCOSE-1-PHOSPHATE ADENYLYLTRANSFERASE-RELATED"/>
    <property type="match status" value="1"/>
</dbReference>